<keyword evidence="2" id="KW-0472">Membrane</keyword>
<feature type="region of interest" description="Disordered" evidence="1">
    <location>
        <begin position="1"/>
        <end position="20"/>
    </location>
</feature>
<dbReference type="EMBL" id="BTGU01000050">
    <property type="protein sequence ID" value="GMN54216.1"/>
    <property type="molecule type" value="Genomic_DNA"/>
</dbReference>
<gene>
    <name evidence="3" type="ORF">TIFTF001_023345</name>
</gene>
<accession>A0AA88B002</accession>
<name>A0AA88B002_FICCA</name>
<evidence type="ECO:0000313" key="3">
    <source>
        <dbReference type="EMBL" id="GMN54216.1"/>
    </source>
</evidence>
<dbReference type="PANTHER" id="PTHR37206">
    <property type="entry name" value="TRANSMEMBRANE PROTEIN"/>
    <property type="match status" value="1"/>
</dbReference>
<organism evidence="3 4">
    <name type="scientific">Ficus carica</name>
    <name type="common">Common fig</name>
    <dbReference type="NCBI Taxonomy" id="3494"/>
    <lineage>
        <taxon>Eukaryota</taxon>
        <taxon>Viridiplantae</taxon>
        <taxon>Streptophyta</taxon>
        <taxon>Embryophyta</taxon>
        <taxon>Tracheophyta</taxon>
        <taxon>Spermatophyta</taxon>
        <taxon>Magnoliopsida</taxon>
        <taxon>eudicotyledons</taxon>
        <taxon>Gunneridae</taxon>
        <taxon>Pentapetalae</taxon>
        <taxon>rosids</taxon>
        <taxon>fabids</taxon>
        <taxon>Rosales</taxon>
        <taxon>Moraceae</taxon>
        <taxon>Ficeae</taxon>
        <taxon>Ficus</taxon>
    </lineage>
</organism>
<sequence length="191" mass="20853">MATDDIPQDPNDPESSKPWTMVVIRDSLPKTEFTVFPPTNHENLHPSLHNTVPVSPSLSSSSSLASSSSSSSFSPSDSDQSDPDSPVASDSPIRRTDEARWWVRIGLEVMRCRILRLVSSFGGNGVVWWKASFFGSSAGIAAAAAAAVAVIIWSLYVRARQRRKMENLMVVVREKDQVSFSLLIDCVLGVC</sequence>
<dbReference type="AlphaFoldDB" id="A0AA88B002"/>
<keyword evidence="4" id="KW-1185">Reference proteome</keyword>
<evidence type="ECO:0008006" key="5">
    <source>
        <dbReference type="Google" id="ProtNLM"/>
    </source>
</evidence>
<feature type="region of interest" description="Disordered" evidence="1">
    <location>
        <begin position="34"/>
        <end position="92"/>
    </location>
</feature>
<dbReference type="PANTHER" id="PTHR37206:SF1">
    <property type="entry name" value="TRANSMEMBRANE PROTEIN"/>
    <property type="match status" value="1"/>
</dbReference>
<dbReference type="Proteomes" id="UP001187192">
    <property type="component" value="Unassembled WGS sequence"/>
</dbReference>
<keyword evidence="2" id="KW-1133">Transmembrane helix</keyword>
<feature type="compositionally biased region" description="Low complexity" evidence="1">
    <location>
        <begin position="53"/>
        <end position="91"/>
    </location>
</feature>
<evidence type="ECO:0000256" key="1">
    <source>
        <dbReference type="SAM" id="MobiDB-lite"/>
    </source>
</evidence>
<protein>
    <recommendedName>
        <fullName evidence="5">Transmembrane protein</fullName>
    </recommendedName>
</protein>
<comment type="caution">
    <text evidence="3">The sequence shown here is derived from an EMBL/GenBank/DDBJ whole genome shotgun (WGS) entry which is preliminary data.</text>
</comment>
<proteinExistence type="predicted"/>
<evidence type="ECO:0000313" key="4">
    <source>
        <dbReference type="Proteomes" id="UP001187192"/>
    </source>
</evidence>
<evidence type="ECO:0000256" key="2">
    <source>
        <dbReference type="SAM" id="Phobius"/>
    </source>
</evidence>
<feature type="transmembrane region" description="Helical" evidence="2">
    <location>
        <begin position="137"/>
        <end position="157"/>
    </location>
</feature>
<keyword evidence="2" id="KW-0812">Transmembrane</keyword>
<reference evidence="3" key="1">
    <citation type="submission" date="2023-07" db="EMBL/GenBank/DDBJ databases">
        <title>draft genome sequence of fig (Ficus carica).</title>
        <authorList>
            <person name="Takahashi T."/>
            <person name="Nishimura K."/>
        </authorList>
    </citation>
    <scope>NUCLEOTIDE SEQUENCE</scope>
</reference>